<name>A0A0R2EWL7_9LACO</name>
<dbReference type="AlphaFoldDB" id="A0A0R2EWL7"/>
<organism evidence="1 2">
    <name type="scientific">Secundilactobacillus similis DSM 23365 = JCM 2765</name>
    <dbReference type="NCBI Taxonomy" id="1423804"/>
    <lineage>
        <taxon>Bacteria</taxon>
        <taxon>Bacillati</taxon>
        <taxon>Bacillota</taxon>
        <taxon>Bacilli</taxon>
        <taxon>Lactobacillales</taxon>
        <taxon>Lactobacillaceae</taxon>
        <taxon>Secundilactobacillus</taxon>
    </lineage>
</organism>
<accession>A0A0R2EWL7</accession>
<protein>
    <submittedName>
        <fullName evidence="1">Uncharacterized protein</fullName>
    </submittedName>
</protein>
<dbReference type="STRING" id="1423804.FD14_GL002126"/>
<gene>
    <name evidence="1" type="ORF">FD14_GL002126</name>
</gene>
<reference evidence="1 2" key="1">
    <citation type="journal article" date="2015" name="Genome Announc.">
        <title>Expanding the biotechnology potential of lactobacilli through comparative genomics of 213 strains and associated genera.</title>
        <authorList>
            <person name="Sun Z."/>
            <person name="Harris H.M."/>
            <person name="McCann A."/>
            <person name="Guo C."/>
            <person name="Argimon S."/>
            <person name="Zhang W."/>
            <person name="Yang X."/>
            <person name="Jeffery I.B."/>
            <person name="Cooney J.C."/>
            <person name="Kagawa T.F."/>
            <person name="Liu W."/>
            <person name="Song Y."/>
            <person name="Salvetti E."/>
            <person name="Wrobel A."/>
            <person name="Rasinkangas P."/>
            <person name="Parkhill J."/>
            <person name="Rea M.C."/>
            <person name="O'Sullivan O."/>
            <person name="Ritari J."/>
            <person name="Douillard F.P."/>
            <person name="Paul Ross R."/>
            <person name="Yang R."/>
            <person name="Briner A.E."/>
            <person name="Felis G.E."/>
            <person name="de Vos W.M."/>
            <person name="Barrangou R."/>
            <person name="Klaenhammer T.R."/>
            <person name="Caufield P.W."/>
            <person name="Cui Y."/>
            <person name="Zhang H."/>
            <person name="O'Toole P.W."/>
        </authorList>
    </citation>
    <scope>NUCLEOTIDE SEQUENCE [LARGE SCALE GENOMIC DNA]</scope>
    <source>
        <strain evidence="1 2">DSM 23365</strain>
    </source>
</reference>
<proteinExistence type="predicted"/>
<dbReference type="Proteomes" id="UP000051442">
    <property type="component" value="Unassembled WGS sequence"/>
</dbReference>
<keyword evidence="2" id="KW-1185">Reference proteome</keyword>
<sequence>MQPVDYTVLGYLLEDFSTGDNYDPHTLNPELDSNVFFDDDIQEPNLVRIGLNLTFSDKDDPDNFFKIVVLVRLDIPSNKAIKVDWHWWDFKDNETLFDNFYDICRNTVKYETRLDIEGGFDVEDFRNDVYNSYL</sequence>
<dbReference type="RefSeq" id="WP_054732908.1">
    <property type="nucleotide sequence ID" value="NZ_AYZM01000158.1"/>
</dbReference>
<dbReference type="EMBL" id="AYZM01000158">
    <property type="protein sequence ID" value="KRN18261.1"/>
    <property type="molecule type" value="Genomic_DNA"/>
</dbReference>
<evidence type="ECO:0000313" key="1">
    <source>
        <dbReference type="EMBL" id="KRN18261.1"/>
    </source>
</evidence>
<dbReference type="PATRIC" id="fig|1423804.4.peg.2309"/>
<evidence type="ECO:0000313" key="2">
    <source>
        <dbReference type="Proteomes" id="UP000051442"/>
    </source>
</evidence>
<comment type="caution">
    <text evidence="1">The sequence shown here is derived from an EMBL/GenBank/DDBJ whole genome shotgun (WGS) entry which is preliminary data.</text>
</comment>